<evidence type="ECO:0000313" key="6">
    <source>
        <dbReference type="EMBL" id="ARN84726.1"/>
    </source>
</evidence>
<sequence length="175" mass="20081">MEPVFLRKSVKILLLNDMQQLLLMCADDPQTTTVDGQYHGRYWFPIGGEIESSESIEEAALREIFEETGLKKDWITLGPVVWYGEFDLSLNGQLTHLHQTFVVAHTSETKFSLAHLTDSEKKVIKALSWFSLEDIKNSSDIIYPIVLPDYLPDILLGHYPHDPLWIDLAKQPQKK</sequence>
<accession>A0A1W6N4N9</accession>
<proteinExistence type="inferred from homology"/>
<dbReference type="InterPro" id="IPR000086">
    <property type="entry name" value="NUDIX_hydrolase_dom"/>
</dbReference>
<dbReference type="SUPFAM" id="SSF55811">
    <property type="entry name" value="Nudix"/>
    <property type="match status" value="1"/>
</dbReference>
<dbReference type="RefSeq" id="WP_085784197.1">
    <property type="nucleotide sequence ID" value="NZ_CP008743.1"/>
</dbReference>
<comment type="cofactor">
    <cofactor evidence="1">
        <name>Mg(2+)</name>
        <dbReference type="ChEBI" id="CHEBI:18420"/>
    </cofactor>
</comment>
<evidence type="ECO:0000256" key="2">
    <source>
        <dbReference type="ARBA" id="ARBA00022801"/>
    </source>
</evidence>
<protein>
    <recommendedName>
        <fullName evidence="5">Nudix hydrolase domain-containing protein</fullName>
    </recommendedName>
</protein>
<dbReference type="GO" id="GO:0016787">
    <property type="term" value="F:hydrolase activity"/>
    <property type="evidence" value="ECO:0007669"/>
    <property type="project" value="UniProtKB-KW"/>
</dbReference>
<dbReference type="PROSITE" id="PS00893">
    <property type="entry name" value="NUDIX_BOX"/>
    <property type="match status" value="1"/>
</dbReference>
<dbReference type="PRINTS" id="PR00502">
    <property type="entry name" value="NUDIXFAMILY"/>
</dbReference>
<reference evidence="6 7" key="1">
    <citation type="submission" date="2014-06" db="EMBL/GenBank/DDBJ databases">
        <title>The genome of the endonuclear symbiont Nucleicultrix amoebiphila.</title>
        <authorList>
            <person name="Schulz F."/>
            <person name="Horn M."/>
        </authorList>
    </citation>
    <scope>NUCLEOTIDE SEQUENCE [LARGE SCALE GENOMIC DNA]</scope>
    <source>
        <strain evidence="6 7">FS5</strain>
    </source>
</reference>
<dbReference type="PANTHER" id="PTHR43046:SF12">
    <property type="entry name" value="GDP-MANNOSE MANNOSYL HYDROLASE"/>
    <property type="match status" value="1"/>
</dbReference>
<evidence type="ECO:0000259" key="5">
    <source>
        <dbReference type="PROSITE" id="PS51462"/>
    </source>
</evidence>
<keyword evidence="3" id="KW-0460">Magnesium</keyword>
<name>A0A1W6N4N9_9PROT</name>
<dbReference type="PROSITE" id="PS51462">
    <property type="entry name" value="NUDIX"/>
    <property type="match status" value="1"/>
</dbReference>
<dbReference type="InterPro" id="IPR015797">
    <property type="entry name" value="NUDIX_hydrolase-like_dom_sf"/>
</dbReference>
<dbReference type="Pfam" id="PF00293">
    <property type="entry name" value="NUDIX"/>
    <property type="match status" value="1"/>
</dbReference>
<evidence type="ECO:0000256" key="1">
    <source>
        <dbReference type="ARBA" id="ARBA00001946"/>
    </source>
</evidence>
<dbReference type="InterPro" id="IPR020084">
    <property type="entry name" value="NUDIX_hydrolase_CS"/>
</dbReference>
<dbReference type="EMBL" id="CP008743">
    <property type="protein sequence ID" value="ARN84726.1"/>
    <property type="molecule type" value="Genomic_DNA"/>
</dbReference>
<dbReference type="Proteomes" id="UP000237351">
    <property type="component" value="Chromosome"/>
</dbReference>
<evidence type="ECO:0000256" key="4">
    <source>
        <dbReference type="RuleBase" id="RU003476"/>
    </source>
</evidence>
<dbReference type="AlphaFoldDB" id="A0A1W6N4N9"/>
<evidence type="ECO:0000313" key="7">
    <source>
        <dbReference type="Proteomes" id="UP000237351"/>
    </source>
</evidence>
<gene>
    <name evidence="6" type="ORF">GQ61_04785</name>
</gene>
<keyword evidence="2 4" id="KW-0378">Hydrolase</keyword>
<comment type="similarity">
    <text evidence="4">Belongs to the Nudix hydrolase family.</text>
</comment>
<dbReference type="OrthoDB" id="9761969at2"/>
<dbReference type="PANTHER" id="PTHR43046">
    <property type="entry name" value="GDP-MANNOSE MANNOSYL HYDROLASE"/>
    <property type="match status" value="1"/>
</dbReference>
<organism evidence="6 7">
    <name type="scientific">Candidatus Nucleicultrix amoebiphila FS5</name>
    <dbReference type="NCBI Taxonomy" id="1414854"/>
    <lineage>
        <taxon>Bacteria</taxon>
        <taxon>Pseudomonadati</taxon>
        <taxon>Pseudomonadota</taxon>
        <taxon>Alphaproteobacteria</taxon>
        <taxon>Holosporales</taxon>
        <taxon>Candidatus Nucleicultricaceae</taxon>
        <taxon>Candidatus Nucleicultrix</taxon>
    </lineage>
</organism>
<dbReference type="KEGG" id="naf:GQ61_04785"/>
<dbReference type="STRING" id="1414854.GQ61_04785"/>
<dbReference type="Gene3D" id="3.90.79.10">
    <property type="entry name" value="Nucleoside Triphosphate Pyrophosphohydrolase"/>
    <property type="match status" value="1"/>
</dbReference>
<dbReference type="InterPro" id="IPR020476">
    <property type="entry name" value="Nudix_hydrolase"/>
</dbReference>
<evidence type="ECO:0000256" key="3">
    <source>
        <dbReference type="ARBA" id="ARBA00022842"/>
    </source>
</evidence>
<feature type="domain" description="Nudix hydrolase" evidence="5">
    <location>
        <begin position="5"/>
        <end position="153"/>
    </location>
</feature>
<keyword evidence="7" id="KW-1185">Reference proteome</keyword>